<gene>
    <name evidence="3" type="ORF">CLM73_09945</name>
</gene>
<dbReference type="Pfam" id="PF19574">
    <property type="entry name" value="LolA_3"/>
    <property type="match status" value="1"/>
</dbReference>
<evidence type="ECO:0000256" key="2">
    <source>
        <dbReference type="SAM" id="SignalP"/>
    </source>
</evidence>
<dbReference type="OrthoDB" id="5297911at2"/>
<evidence type="ECO:0000313" key="4">
    <source>
        <dbReference type="Proteomes" id="UP000239477"/>
    </source>
</evidence>
<feature type="chain" id="PRO_5015695095" description="Outer membrane lipoprotein carrier protein LolA" evidence="2">
    <location>
        <begin position="29"/>
        <end position="207"/>
    </location>
</feature>
<dbReference type="Proteomes" id="UP000239477">
    <property type="component" value="Chromosome"/>
</dbReference>
<dbReference type="Gene3D" id="2.50.20.10">
    <property type="entry name" value="Lipoprotein localisation LolA/LolB/LppX"/>
    <property type="match status" value="1"/>
</dbReference>
<proteinExistence type="predicted"/>
<organism evidence="3 4">
    <name type="scientific">Achromobacter spanius</name>
    <dbReference type="NCBI Taxonomy" id="217203"/>
    <lineage>
        <taxon>Bacteria</taxon>
        <taxon>Pseudomonadati</taxon>
        <taxon>Pseudomonadota</taxon>
        <taxon>Betaproteobacteria</taxon>
        <taxon>Burkholderiales</taxon>
        <taxon>Alcaligenaceae</taxon>
        <taxon>Achromobacter</taxon>
    </lineage>
</organism>
<sequence length="207" mass="22736">MSCLNIFSRLNRILCLLALTLLPLTASAFDLNDLQQQLRATPIVRGQFVQQKFLRSLPQPLTSRGDFTLAAGKGLLWLLRTPIAQDLRINADGISRRDDSGAWQALPQHTGAGRENQLFLSVLAGDTRGLQENFDLTLTGEANAWQLTLTPRSALLKQIFNAIQIDGGALVDRIELRETQGDRSVLQMTGAVAADALTPEEQRAFAD</sequence>
<dbReference type="InterPro" id="IPR004564">
    <property type="entry name" value="OM_lipoprot_carrier_LolA-like"/>
</dbReference>
<evidence type="ECO:0000256" key="1">
    <source>
        <dbReference type="ARBA" id="ARBA00022729"/>
    </source>
</evidence>
<accession>A0A2S0I622</accession>
<dbReference type="CDD" id="cd16325">
    <property type="entry name" value="LolA"/>
    <property type="match status" value="1"/>
</dbReference>
<feature type="signal peptide" evidence="2">
    <location>
        <begin position="1"/>
        <end position="28"/>
    </location>
</feature>
<keyword evidence="1 2" id="KW-0732">Signal</keyword>
<evidence type="ECO:0000313" key="3">
    <source>
        <dbReference type="EMBL" id="AVJ27404.1"/>
    </source>
</evidence>
<name>A0A2S0I622_9BURK</name>
<keyword evidence="4" id="KW-1185">Reference proteome</keyword>
<dbReference type="EMBL" id="CP023270">
    <property type="protein sequence ID" value="AVJ27404.1"/>
    <property type="molecule type" value="Genomic_DNA"/>
</dbReference>
<reference evidence="3 4" key="1">
    <citation type="submission" date="2017-09" db="EMBL/GenBank/DDBJ databases">
        <title>Genomic, metabolic, and phenotypic characteristics of bacterial isolates from the natural microbiome of the model nematode Caenorhabditis elegans.</title>
        <authorList>
            <person name="Zimmermann J."/>
            <person name="Obeng N."/>
            <person name="Yang W."/>
            <person name="Obeng O."/>
            <person name="Kissoyan K."/>
            <person name="Pees B."/>
            <person name="Dirksen P."/>
            <person name="Hoppner M."/>
            <person name="Franke A."/>
            <person name="Rosenstiel P."/>
            <person name="Leippe M."/>
            <person name="Dierking K."/>
            <person name="Kaleta C."/>
            <person name="Schulenburg H."/>
        </authorList>
    </citation>
    <scope>NUCLEOTIDE SEQUENCE [LARGE SCALE GENOMIC DNA]</scope>
    <source>
        <strain evidence="3 4">MYb73</strain>
    </source>
</reference>
<evidence type="ECO:0008006" key="5">
    <source>
        <dbReference type="Google" id="ProtNLM"/>
    </source>
</evidence>
<protein>
    <recommendedName>
        <fullName evidence="5">Outer membrane lipoprotein carrier protein LolA</fullName>
    </recommendedName>
</protein>
<dbReference type="AlphaFoldDB" id="A0A2S0I622"/>
<dbReference type="SUPFAM" id="SSF89392">
    <property type="entry name" value="Prokaryotic lipoproteins and lipoprotein localization factors"/>
    <property type="match status" value="1"/>
</dbReference>
<dbReference type="InterPro" id="IPR029046">
    <property type="entry name" value="LolA/LolB/LppX"/>
</dbReference>
<dbReference type="RefSeq" id="WP_105238284.1">
    <property type="nucleotide sequence ID" value="NZ_CP023270.1"/>
</dbReference>